<name>A0A4R3JNG2_9FIRM</name>
<dbReference type="AlphaFoldDB" id="A0A4R3JNG2"/>
<reference evidence="2 3" key="2">
    <citation type="submission" date="2019-03" db="EMBL/GenBank/DDBJ databases">
        <title>Genomic Encyclopedia of Type Strains, Phase IV (KMG-IV): sequencing the most valuable type-strain genomes for metagenomic binning, comparative biology and taxonomic classification.</title>
        <authorList>
            <person name="Goeker M."/>
        </authorList>
    </citation>
    <scope>NUCLEOTIDE SEQUENCE [LARGE SCALE GENOMIC DNA]</scope>
    <source>
        <strain evidence="2 3">DSM 103426</strain>
    </source>
</reference>
<comment type="caution">
    <text evidence="2">The sequence shown here is derived from an EMBL/GenBank/DDBJ whole genome shotgun (WGS) entry which is preliminary data.</text>
</comment>
<keyword evidence="4" id="KW-1185">Reference proteome</keyword>
<sequence>MVCCYVCVCCFLVLLNDNIDTPLVIKFETKAYNPENVIVEYSKTDRKKLAVVKDKVTEEVLDEFVVERKAQTEGASETYPYILTRTTSYGKTKVKLSVNKRTLDSG</sequence>
<evidence type="ECO:0000313" key="3">
    <source>
        <dbReference type="Proteomes" id="UP000294613"/>
    </source>
</evidence>
<dbReference type="EMBL" id="BHEO01000008">
    <property type="protein sequence ID" value="GBU05646.1"/>
    <property type="molecule type" value="Genomic_DNA"/>
</dbReference>
<proteinExistence type="predicted"/>
<evidence type="ECO:0000313" key="2">
    <source>
        <dbReference type="EMBL" id="TCS68065.1"/>
    </source>
</evidence>
<organism evidence="2 3">
    <name type="scientific">Faecalimonas umbilicata</name>
    <dbReference type="NCBI Taxonomy" id="1912855"/>
    <lineage>
        <taxon>Bacteria</taxon>
        <taxon>Bacillati</taxon>
        <taxon>Bacillota</taxon>
        <taxon>Clostridia</taxon>
        <taxon>Lachnospirales</taxon>
        <taxon>Lachnospiraceae</taxon>
        <taxon>Faecalimonas</taxon>
    </lineage>
</organism>
<evidence type="ECO:0000313" key="1">
    <source>
        <dbReference type="EMBL" id="GBU05646.1"/>
    </source>
</evidence>
<gene>
    <name evidence="2" type="ORF">EDD74_1112</name>
    <name evidence="1" type="ORF">FAEUMB_21870</name>
</gene>
<dbReference type="Proteomes" id="UP000294613">
    <property type="component" value="Unassembled WGS sequence"/>
</dbReference>
<protein>
    <submittedName>
        <fullName evidence="2">Uncharacterized protein</fullName>
    </submittedName>
</protein>
<accession>A0A4R3JNG2</accession>
<dbReference type="Proteomes" id="UP000702954">
    <property type="component" value="Unassembled WGS sequence"/>
</dbReference>
<dbReference type="EMBL" id="SLZV01000011">
    <property type="protein sequence ID" value="TCS68065.1"/>
    <property type="molecule type" value="Genomic_DNA"/>
</dbReference>
<reference evidence="1 4" key="1">
    <citation type="journal article" date="2018" name="Int. J. Syst. Evol. Microbiol.">
        <title>Draft Genome Sequence of Faecalimonas umbilicata JCM 30896T, an Acetate-Producing Bacterium Isolated from Human Feces.</title>
        <authorList>
            <person name="Sakamoto M."/>
            <person name="Ikeyama N."/>
            <person name="Yuki M."/>
            <person name="Ohkuma M."/>
        </authorList>
    </citation>
    <scope>NUCLEOTIDE SEQUENCE [LARGE SCALE GENOMIC DNA]</scope>
    <source>
        <strain evidence="1 4">EGH7</strain>
    </source>
</reference>
<evidence type="ECO:0000313" key="4">
    <source>
        <dbReference type="Proteomes" id="UP000702954"/>
    </source>
</evidence>